<gene>
    <name evidence="1" type="ORF">TRFO_31793</name>
</gene>
<evidence type="ECO:0000313" key="1">
    <source>
        <dbReference type="EMBL" id="OHT01412.1"/>
    </source>
</evidence>
<protein>
    <submittedName>
        <fullName evidence="1">Uncharacterized protein</fullName>
    </submittedName>
</protein>
<reference evidence="1" key="1">
    <citation type="submission" date="2016-10" db="EMBL/GenBank/DDBJ databases">
        <authorList>
            <person name="Benchimol M."/>
            <person name="Almeida L.G."/>
            <person name="Vasconcelos A.T."/>
            <person name="Perreira-Neves A."/>
            <person name="Rosa I.A."/>
            <person name="Tasca T."/>
            <person name="Bogo M.R."/>
            <person name="de Souza W."/>
        </authorList>
    </citation>
    <scope>NUCLEOTIDE SEQUENCE [LARGE SCALE GENOMIC DNA]</scope>
    <source>
        <strain evidence="1">K</strain>
    </source>
</reference>
<proteinExistence type="predicted"/>
<organism evidence="1 2">
    <name type="scientific">Tritrichomonas foetus</name>
    <dbReference type="NCBI Taxonomy" id="1144522"/>
    <lineage>
        <taxon>Eukaryota</taxon>
        <taxon>Metamonada</taxon>
        <taxon>Parabasalia</taxon>
        <taxon>Tritrichomonadida</taxon>
        <taxon>Tritrichomonadidae</taxon>
        <taxon>Tritrichomonas</taxon>
    </lineage>
</organism>
<dbReference type="RefSeq" id="XP_068354548.1">
    <property type="nucleotide sequence ID" value="XM_068508137.1"/>
</dbReference>
<dbReference type="EMBL" id="MLAK01000913">
    <property type="protein sequence ID" value="OHT01412.1"/>
    <property type="molecule type" value="Genomic_DNA"/>
</dbReference>
<dbReference type="GeneID" id="94842841"/>
<dbReference type="AlphaFoldDB" id="A0A1J4JV65"/>
<comment type="caution">
    <text evidence="1">The sequence shown here is derived from an EMBL/GenBank/DDBJ whole genome shotgun (WGS) entry which is preliminary data.</text>
</comment>
<evidence type="ECO:0000313" key="2">
    <source>
        <dbReference type="Proteomes" id="UP000179807"/>
    </source>
</evidence>
<dbReference type="VEuPathDB" id="TrichDB:TRFO_31793"/>
<dbReference type="Proteomes" id="UP000179807">
    <property type="component" value="Unassembled WGS sequence"/>
</dbReference>
<name>A0A1J4JV65_9EUKA</name>
<keyword evidence="2" id="KW-1185">Reference proteome</keyword>
<accession>A0A1J4JV65</accession>
<sequence length="855" mass="96077">MFLLLLTWFAAAQFNNEEIKNVVANALSDAASKKSRKIDEFEKEMLPGTYVIGQWIIELAHPLTGPTAREIQGYSTSPNYYTIVVDKSKVYDSSTVITDPKEQKYYILEEEVHKVELDTDLQHRKEVRVFNKKEIDKMKVFTRVQMRSHFDVKANERGDLCSIDSSGAECAKDFSYNWDEKTDKPQLKEVMGIKVGVGAISSFSFDVDLDLFWIGFFCQVKLGANIKAGAAIEIPKVIEIGSIALFEKSFNLLNGLTSISLFGTSVGLTLNISLTGSIEDIKITLGKEFNYFKGYEVTASKVYTISSESGFQQSDWITTAGSIGDDFNLAESIKDLLSEIMLHAKPTLSFGITLAVEWGDPIVSVQVSFDFSVPISFGINSKLCSMPYLAGSIGFSFDIVLTIPEITLMDITIFDEFKESIHVFDIDSGQMCLFDPKLNIEEKDDDYITKVFKNDNLVYLEIDADQHVTYNFIVEISTDQVNIKRDLIYVELQKGESRQLSPITIDKANDPSVKVYTQEWENDDIKTTLIFSKHLGVMNDKEDLTEKVTNCKLTLIKIACKDVDFGKYISRDTSVGALTFKVPVTKGVYQYLPISFNDKVTACGIPYYPIYSSLTTVQENNAGLIESQPGHIFKLKITAINIKKSLLQLQLTRFTSGNDGNPFFSVNLKDKSPGKQNLQDLGINPEAEYFHVSGKLEALFQSDKYTLQESPSLDLSKEQSGTHEFQTEYGSITISYEPVSEYDITFLYSQPQSMMIARYLNGYYMPPSYDNDFGWTYSENIPIDSPNNQEQLNPNVKYVVLGIGIDAESAMPDNFNGYIVLHVPGWTVLSKDSHEIKDGIFVVYINPSVGNHINT</sequence>